<dbReference type="PANTHER" id="PTHR35867">
    <property type="entry name" value="PROTEIN RSEC"/>
    <property type="match status" value="1"/>
</dbReference>
<dbReference type="PIRSF" id="PIRSF004923">
    <property type="entry name" value="RseC"/>
    <property type="match status" value="1"/>
</dbReference>
<dbReference type="Pfam" id="PF04246">
    <property type="entry name" value="RseC_MucC"/>
    <property type="match status" value="1"/>
</dbReference>
<accession>A0A2G6PEU1</accession>
<proteinExistence type="predicted"/>
<dbReference type="AlphaFoldDB" id="A0A2G6PEU1"/>
<dbReference type="Proteomes" id="UP000229278">
    <property type="component" value="Unassembled WGS sequence"/>
</dbReference>
<reference evidence="2 3" key="1">
    <citation type="submission" date="2017-10" db="EMBL/GenBank/DDBJ databases">
        <title>Novel microbial diversity and functional potential in the marine mammal oral microbiome.</title>
        <authorList>
            <person name="Dudek N.K."/>
            <person name="Sun C.L."/>
            <person name="Burstein D."/>
            <person name="Kantor R.S."/>
            <person name="Aliaga Goltsman D.S."/>
            <person name="Bik E.M."/>
            <person name="Thomas B.C."/>
            <person name="Banfield J.F."/>
            <person name="Relman D.A."/>
        </authorList>
    </citation>
    <scope>NUCLEOTIDE SEQUENCE [LARGE SCALE GENOMIC DNA]</scope>
    <source>
        <strain evidence="2">DOLJORAL78_50_517</strain>
    </source>
</reference>
<gene>
    <name evidence="2" type="ORF">CSA09_03770</name>
</gene>
<dbReference type="EMBL" id="PDTV01000008">
    <property type="protein sequence ID" value="PIE83022.1"/>
    <property type="molecule type" value="Genomic_DNA"/>
</dbReference>
<comment type="caution">
    <text evidence="2">The sequence shown here is derived from an EMBL/GenBank/DDBJ whole genome shotgun (WGS) entry which is preliminary data.</text>
</comment>
<keyword evidence="1" id="KW-0472">Membrane</keyword>
<protein>
    <submittedName>
        <fullName evidence="2">Fis family transcriptional regulator</fullName>
    </submittedName>
</protein>
<organism evidence="2 3">
    <name type="scientific">Candidatus Contendibacter odensensis</name>
    <dbReference type="NCBI Taxonomy" id="1400860"/>
    <lineage>
        <taxon>Bacteria</taxon>
        <taxon>Pseudomonadati</taxon>
        <taxon>Pseudomonadota</taxon>
        <taxon>Gammaproteobacteria</taxon>
        <taxon>Candidatus Competibacteraceae</taxon>
        <taxon>Candidatus Contendibacter</taxon>
    </lineage>
</organism>
<feature type="transmembrane region" description="Helical" evidence="1">
    <location>
        <begin position="107"/>
        <end position="126"/>
    </location>
</feature>
<feature type="transmembrane region" description="Helical" evidence="1">
    <location>
        <begin position="79"/>
        <end position="101"/>
    </location>
</feature>
<sequence>MIEESAVVVAVDGNFAWVDTRRQTICGHCKARAGCGTSVLAEFWNDTQTRVRAVATIPVKPGDSVIVGLEDGALLRGALLVYLLPLVLLLAGGLLGKWVFAGAGDEPLILTGILGLVLGLWVVRILSRRIQSHARFQPVILRHRSSEYKAVRVTVSCQQH</sequence>
<keyword evidence="1" id="KW-1133">Transmembrane helix</keyword>
<dbReference type="InterPro" id="IPR007359">
    <property type="entry name" value="SigmaE_reg_RseC_MucC"/>
</dbReference>
<name>A0A2G6PEU1_9GAMM</name>
<dbReference type="PANTHER" id="PTHR35867:SF1">
    <property type="entry name" value="PROTEIN RSEC"/>
    <property type="match status" value="1"/>
</dbReference>
<keyword evidence="1" id="KW-0812">Transmembrane</keyword>
<dbReference type="InterPro" id="IPR026268">
    <property type="entry name" value="RseC"/>
</dbReference>
<evidence type="ECO:0000313" key="2">
    <source>
        <dbReference type="EMBL" id="PIE83022.1"/>
    </source>
</evidence>
<evidence type="ECO:0000313" key="3">
    <source>
        <dbReference type="Proteomes" id="UP000229278"/>
    </source>
</evidence>
<evidence type="ECO:0000256" key="1">
    <source>
        <dbReference type="SAM" id="Phobius"/>
    </source>
</evidence>